<dbReference type="EMBL" id="JBHSBU010000001">
    <property type="protein sequence ID" value="MFC4158651.1"/>
    <property type="molecule type" value="Genomic_DNA"/>
</dbReference>
<dbReference type="RefSeq" id="WP_378161557.1">
    <property type="nucleotide sequence ID" value="NZ_JBHSBU010000001.1"/>
</dbReference>
<comment type="similarity">
    <text evidence="1">Belongs to the LysR transcriptional regulatory family.</text>
</comment>
<dbReference type="Gene3D" id="1.10.10.10">
    <property type="entry name" value="Winged helix-like DNA-binding domain superfamily/Winged helix DNA-binding domain"/>
    <property type="match status" value="1"/>
</dbReference>
<feature type="domain" description="HTH lysR-type" evidence="5">
    <location>
        <begin position="3"/>
        <end position="60"/>
    </location>
</feature>
<dbReference type="Gene3D" id="3.40.190.10">
    <property type="entry name" value="Periplasmic binding protein-like II"/>
    <property type="match status" value="2"/>
</dbReference>
<evidence type="ECO:0000256" key="3">
    <source>
        <dbReference type="ARBA" id="ARBA00023125"/>
    </source>
</evidence>
<dbReference type="PANTHER" id="PTHR30126:SF4">
    <property type="entry name" value="LYSR FAMILY TRANSCRIPTIONAL REGULATOR"/>
    <property type="match status" value="1"/>
</dbReference>
<name>A0ABV8MNJ3_9NEIS</name>
<keyword evidence="4" id="KW-0804">Transcription</keyword>
<evidence type="ECO:0000256" key="4">
    <source>
        <dbReference type="ARBA" id="ARBA00023163"/>
    </source>
</evidence>
<sequence>MRLSLDVLTVLDAIDRRGTFAAAAEELHRVPSSLSYLVQKLESELGVTVFDRSGHRARLTPTGTLLVEEGRRLLQAAATLESRARRIETGWESELRIALDTVVPFERLLPLVKSFYAEHSHTQIRIGHEVLGGCWDALLSQRADLVVGASGEPPSGSGLTSQLLEQLEVVFCVAPDHPLAQAAEPLSWQTIAPHRLVSLSDSSHRQPPRAIPSAGGQEVFGVATLTAQLEAQLAGLGCGHLPWQIAKPHVQAGRLIVKTLLEAQPPQHFHLGWRSHDEGPALRWWLERLNRPDFIRAALLEPEME</sequence>
<dbReference type="InterPro" id="IPR036388">
    <property type="entry name" value="WH-like_DNA-bd_sf"/>
</dbReference>
<keyword evidence="2" id="KW-0805">Transcription regulation</keyword>
<keyword evidence="7" id="KW-1185">Reference proteome</keyword>
<protein>
    <submittedName>
        <fullName evidence="6">LysR family transcriptional regulator</fullName>
    </submittedName>
</protein>
<dbReference type="InterPro" id="IPR000847">
    <property type="entry name" value="LysR_HTH_N"/>
</dbReference>
<accession>A0ABV8MNJ3</accession>
<dbReference type="InterPro" id="IPR005119">
    <property type="entry name" value="LysR_subst-bd"/>
</dbReference>
<dbReference type="Pfam" id="PF00126">
    <property type="entry name" value="HTH_1"/>
    <property type="match status" value="1"/>
</dbReference>
<comment type="caution">
    <text evidence="6">The sequence shown here is derived from an EMBL/GenBank/DDBJ whole genome shotgun (WGS) entry which is preliminary data.</text>
</comment>
<gene>
    <name evidence="6" type="ORF">ACFOW7_04660</name>
</gene>
<dbReference type="SUPFAM" id="SSF53850">
    <property type="entry name" value="Periplasmic binding protein-like II"/>
    <property type="match status" value="1"/>
</dbReference>
<dbReference type="Pfam" id="PF03466">
    <property type="entry name" value="LysR_substrate"/>
    <property type="match status" value="1"/>
</dbReference>
<reference evidence="7" key="1">
    <citation type="journal article" date="2019" name="Int. J. Syst. Evol. Microbiol.">
        <title>The Global Catalogue of Microorganisms (GCM) 10K type strain sequencing project: providing services to taxonomists for standard genome sequencing and annotation.</title>
        <authorList>
            <consortium name="The Broad Institute Genomics Platform"/>
            <consortium name="The Broad Institute Genome Sequencing Center for Infectious Disease"/>
            <person name="Wu L."/>
            <person name="Ma J."/>
        </authorList>
    </citation>
    <scope>NUCLEOTIDE SEQUENCE [LARGE SCALE GENOMIC DNA]</scope>
    <source>
        <strain evidence="7">LMG 29894</strain>
    </source>
</reference>
<evidence type="ECO:0000313" key="6">
    <source>
        <dbReference type="EMBL" id="MFC4158651.1"/>
    </source>
</evidence>
<evidence type="ECO:0000256" key="2">
    <source>
        <dbReference type="ARBA" id="ARBA00023015"/>
    </source>
</evidence>
<evidence type="ECO:0000256" key="1">
    <source>
        <dbReference type="ARBA" id="ARBA00009437"/>
    </source>
</evidence>
<dbReference type="PROSITE" id="PS50931">
    <property type="entry name" value="HTH_LYSR"/>
    <property type="match status" value="1"/>
</dbReference>
<evidence type="ECO:0000259" key="5">
    <source>
        <dbReference type="PROSITE" id="PS50931"/>
    </source>
</evidence>
<evidence type="ECO:0000313" key="7">
    <source>
        <dbReference type="Proteomes" id="UP001595791"/>
    </source>
</evidence>
<organism evidence="6 7">
    <name type="scientific">Chitinimonas lacunae</name>
    <dbReference type="NCBI Taxonomy" id="1963018"/>
    <lineage>
        <taxon>Bacteria</taxon>
        <taxon>Pseudomonadati</taxon>
        <taxon>Pseudomonadota</taxon>
        <taxon>Betaproteobacteria</taxon>
        <taxon>Neisseriales</taxon>
        <taxon>Chitinibacteraceae</taxon>
        <taxon>Chitinimonas</taxon>
    </lineage>
</organism>
<dbReference type="SUPFAM" id="SSF46785">
    <property type="entry name" value="Winged helix' DNA-binding domain"/>
    <property type="match status" value="1"/>
</dbReference>
<proteinExistence type="inferred from homology"/>
<dbReference type="InterPro" id="IPR036390">
    <property type="entry name" value="WH_DNA-bd_sf"/>
</dbReference>
<dbReference type="PANTHER" id="PTHR30126">
    <property type="entry name" value="HTH-TYPE TRANSCRIPTIONAL REGULATOR"/>
    <property type="match status" value="1"/>
</dbReference>
<dbReference type="Proteomes" id="UP001595791">
    <property type="component" value="Unassembled WGS sequence"/>
</dbReference>
<keyword evidence="3" id="KW-0238">DNA-binding</keyword>